<comment type="caution">
    <text evidence="1">The sequence shown here is derived from an EMBL/GenBank/DDBJ whole genome shotgun (WGS) entry which is preliminary data.</text>
</comment>
<reference evidence="3 4" key="1">
    <citation type="journal article" date="2019" name="Nat. Microbiol.">
        <title>Mediterranean grassland soil C-N compound turnover is dependent on rainfall and depth, and is mediated by genomically divergent microorganisms.</title>
        <authorList>
            <person name="Diamond S."/>
            <person name="Andeer P.F."/>
            <person name="Li Z."/>
            <person name="Crits-Christoph A."/>
            <person name="Burstein D."/>
            <person name="Anantharaman K."/>
            <person name="Lane K.R."/>
            <person name="Thomas B.C."/>
            <person name="Pan C."/>
            <person name="Northen T.R."/>
            <person name="Banfield J.F."/>
        </authorList>
    </citation>
    <scope>NUCLEOTIDE SEQUENCE [LARGE SCALE GENOMIC DNA]</scope>
    <source>
        <strain evidence="1">WS_1</strain>
        <strain evidence="2">WS_5</strain>
    </source>
</reference>
<evidence type="ECO:0000313" key="1">
    <source>
        <dbReference type="EMBL" id="TMQ47355.1"/>
    </source>
</evidence>
<gene>
    <name evidence="1" type="ORF">E6K71_10165</name>
    <name evidence="2" type="ORF">E6K75_04635</name>
</gene>
<dbReference type="AlphaFoldDB" id="A0A538S7L0"/>
<organism evidence="1 3">
    <name type="scientific">Eiseniibacteriota bacterium</name>
    <dbReference type="NCBI Taxonomy" id="2212470"/>
    <lineage>
        <taxon>Bacteria</taxon>
        <taxon>Candidatus Eiseniibacteriota</taxon>
    </lineage>
</organism>
<dbReference type="EMBL" id="VBOV01000110">
    <property type="protein sequence ID" value="TMQ59067.1"/>
    <property type="molecule type" value="Genomic_DNA"/>
</dbReference>
<evidence type="ECO:0000313" key="3">
    <source>
        <dbReference type="Proteomes" id="UP000316292"/>
    </source>
</evidence>
<evidence type="ECO:0000313" key="4">
    <source>
        <dbReference type="Proteomes" id="UP000320913"/>
    </source>
</evidence>
<dbReference type="Proteomes" id="UP000320913">
    <property type="component" value="Unassembled WGS sequence"/>
</dbReference>
<proteinExistence type="predicted"/>
<evidence type="ECO:0008006" key="5">
    <source>
        <dbReference type="Google" id="ProtNLM"/>
    </source>
</evidence>
<evidence type="ECO:0000313" key="2">
    <source>
        <dbReference type="EMBL" id="TMQ59067.1"/>
    </source>
</evidence>
<dbReference type="Proteomes" id="UP000316292">
    <property type="component" value="Unassembled WGS sequence"/>
</dbReference>
<dbReference type="EMBL" id="VBOR01000114">
    <property type="protein sequence ID" value="TMQ47355.1"/>
    <property type="molecule type" value="Genomic_DNA"/>
</dbReference>
<name>A0A538S7L0_UNCEI</name>
<protein>
    <recommendedName>
        <fullName evidence="5">DUF4258 domain-containing protein</fullName>
    </recommendedName>
</protein>
<sequence length="97" mass="11109">MADELVEPIKPEEAKRLILQILKSGTVTYSRHAKEEILADNMTTLDCENVLRGGVVLPGEYENGSWRYKVETDRMAVVICFRSKTQLVLVTAWRKKK</sequence>
<accession>A0A538S7L0</accession>